<dbReference type="InterPro" id="IPR051909">
    <property type="entry name" value="MFP_Cation_Efflux"/>
</dbReference>
<dbReference type="SUPFAM" id="SSF111369">
    <property type="entry name" value="HlyD-like secretion proteins"/>
    <property type="match status" value="1"/>
</dbReference>
<dbReference type="NCBIfam" id="TIGR01730">
    <property type="entry name" value="RND_mfp"/>
    <property type="match status" value="1"/>
</dbReference>
<evidence type="ECO:0000256" key="2">
    <source>
        <dbReference type="ARBA" id="ARBA00022448"/>
    </source>
</evidence>
<evidence type="ECO:0000259" key="4">
    <source>
        <dbReference type="Pfam" id="PF25975"/>
    </source>
</evidence>
<evidence type="ECO:0000313" key="6">
    <source>
        <dbReference type="Proteomes" id="UP001057520"/>
    </source>
</evidence>
<proteinExistence type="inferred from homology"/>
<organism evidence="5 6">
    <name type="scientific">Caulobacter segnis</name>
    <dbReference type="NCBI Taxonomy" id="88688"/>
    <lineage>
        <taxon>Bacteria</taxon>
        <taxon>Pseudomonadati</taxon>
        <taxon>Pseudomonadota</taxon>
        <taxon>Alphaproteobacteria</taxon>
        <taxon>Caulobacterales</taxon>
        <taxon>Caulobacteraceae</taxon>
        <taxon>Caulobacter</taxon>
    </lineage>
</organism>
<dbReference type="Gene3D" id="2.40.420.20">
    <property type="match status" value="1"/>
</dbReference>
<dbReference type="InterPro" id="IPR058649">
    <property type="entry name" value="CzcB_C"/>
</dbReference>
<keyword evidence="6" id="KW-1185">Reference proteome</keyword>
<dbReference type="PANTHER" id="PTHR30097:SF4">
    <property type="entry name" value="SLR6042 PROTEIN"/>
    <property type="match status" value="1"/>
</dbReference>
<protein>
    <submittedName>
        <fullName evidence="5">Efflux RND transporter periplasmic adaptor subunit</fullName>
    </submittedName>
</protein>
<comment type="similarity">
    <text evidence="1">Belongs to the membrane fusion protein (MFP) (TC 8.A.1) family.</text>
</comment>
<dbReference type="InterPro" id="IPR058790">
    <property type="entry name" value="BSH_CusB"/>
</dbReference>
<dbReference type="Pfam" id="PF25919">
    <property type="entry name" value="BSH_CusB"/>
    <property type="match status" value="1"/>
</dbReference>
<gene>
    <name evidence="5" type="ORF">MZV50_18590</name>
</gene>
<dbReference type="Gene3D" id="1.10.287.470">
    <property type="entry name" value="Helix hairpin bin"/>
    <property type="match status" value="1"/>
</dbReference>
<dbReference type="Proteomes" id="UP001057520">
    <property type="component" value="Chromosome"/>
</dbReference>
<dbReference type="PANTHER" id="PTHR30097">
    <property type="entry name" value="CATION EFFLUX SYSTEM PROTEIN CUSB"/>
    <property type="match status" value="1"/>
</dbReference>
<evidence type="ECO:0000313" key="5">
    <source>
        <dbReference type="EMBL" id="USQ94574.1"/>
    </source>
</evidence>
<feature type="domain" description="CusB-like barrel-sandwich hybrid" evidence="3">
    <location>
        <begin position="98"/>
        <end position="233"/>
    </location>
</feature>
<evidence type="ECO:0000259" key="3">
    <source>
        <dbReference type="Pfam" id="PF25919"/>
    </source>
</evidence>
<dbReference type="Gene3D" id="2.40.50.100">
    <property type="match status" value="1"/>
</dbReference>
<feature type="domain" description="CzcB-like C-terminal circularly permuted SH3-like" evidence="4">
    <location>
        <begin position="316"/>
        <end position="375"/>
    </location>
</feature>
<dbReference type="EMBL" id="CP096040">
    <property type="protein sequence ID" value="USQ94574.1"/>
    <property type="molecule type" value="Genomic_DNA"/>
</dbReference>
<keyword evidence="2" id="KW-0813">Transport</keyword>
<name>A0ABY4ZQS5_9CAUL</name>
<dbReference type="Gene3D" id="2.40.30.170">
    <property type="match status" value="1"/>
</dbReference>
<dbReference type="InterPro" id="IPR006143">
    <property type="entry name" value="RND_pump_MFP"/>
</dbReference>
<evidence type="ECO:0000256" key="1">
    <source>
        <dbReference type="ARBA" id="ARBA00009477"/>
    </source>
</evidence>
<reference evidence="5 6" key="1">
    <citation type="submission" date="2022-04" db="EMBL/GenBank/DDBJ databases">
        <title>Genome sequence of soybean root-associated Caulobacter segnis RL271.</title>
        <authorList>
            <person name="Longley R."/>
            <person name="Bonito G."/>
            <person name="Trigodet F."/>
            <person name="Crosson S."/>
            <person name="Fiebig A."/>
        </authorList>
    </citation>
    <scope>NUCLEOTIDE SEQUENCE [LARGE SCALE GENOMIC DNA]</scope>
    <source>
        <strain evidence="5 6">RL271</strain>
    </source>
</reference>
<accession>A0ABY4ZQS5</accession>
<sequence length="387" mass="37929">MIAPTGNGRRWMMAGAATAIAAALGLGYGAGRLTDKAPAEAPAHEDGEEAPHENGFIALSAADAAKAGVLTVPVGRGGGSELVLPGRVALAANAAAALGAPVSGTVERVHVAAGDRVAAGGPIATLRSAEGAEARAGVDAAEAGARAAQAAAARDRRLFDAGVVARQDWEASQAAAEKAQAELRAARAQAAAQGAPSAGGVAVLRAPIGGVVTRIDARVGGFLTQGGLVAEIADQGRVEYVFDAPPASADAIHLGDTIAVQRPDGGQAGARIVAVAPSALGAGAAVVRAKPIAPAPQIGAIVSARVVLARGQGGPTVPSEAVQSLEGRSVVFVAEPKGFRARPVVTGRTAAGSVEILKGLSGGETIAGKGAFRLKAELGKGEAGHED</sequence>
<dbReference type="Pfam" id="PF25975">
    <property type="entry name" value="CzcB_C"/>
    <property type="match status" value="1"/>
</dbReference>